<dbReference type="OrthoDB" id="6482262at2759"/>
<evidence type="ECO:0000313" key="1">
    <source>
        <dbReference type="EMBL" id="KFM74285.1"/>
    </source>
</evidence>
<name>A0A087UA96_STEMI</name>
<dbReference type="AlphaFoldDB" id="A0A087UA96"/>
<accession>A0A087UA96</accession>
<proteinExistence type="predicted"/>
<keyword evidence="2" id="KW-1185">Reference proteome</keyword>
<feature type="non-terminal residue" evidence="1">
    <location>
        <position position="83"/>
    </location>
</feature>
<evidence type="ECO:0008006" key="3">
    <source>
        <dbReference type="Google" id="ProtNLM"/>
    </source>
</evidence>
<reference evidence="1 2" key="1">
    <citation type="submission" date="2013-11" db="EMBL/GenBank/DDBJ databases">
        <title>Genome sequencing of Stegodyphus mimosarum.</title>
        <authorList>
            <person name="Bechsgaard J."/>
        </authorList>
    </citation>
    <scope>NUCLEOTIDE SEQUENCE [LARGE SCALE GENOMIC DNA]</scope>
</reference>
<dbReference type="EMBL" id="KK118963">
    <property type="protein sequence ID" value="KFM74285.1"/>
    <property type="molecule type" value="Genomic_DNA"/>
</dbReference>
<dbReference type="GO" id="GO:0003824">
    <property type="term" value="F:catalytic activity"/>
    <property type="evidence" value="ECO:0007669"/>
    <property type="project" value="InterPro"/>
</dbReference>
<organism evidence="1 2">
    <name type="scientific">Stegodyphus mimosarum</name>
    <name type="common">African social velvet spider</name>
    <dbReference type="NCBI Taxonomy" id="407821"/>
    <lineage>
        <taxon>Eukaryota</taxon>
        <taxon>Metazoa</taxon>
        <taxon>Ecdysozoa</taxon>
        <taxon>Arthropoda</taxon>
        <taxon>Chelicerata</taxon>
        <taxon>Arachnida</taxon>
        <taxon>Araneae</taxon>
        <taxon>Araneomorphae</taxon>
        <taxon>Entelegynae</taxon>
        <taxon>Eresoidea</taxon>
        <taxon>Eresidae</taxon>
        <taxon>Stegodyphus</taxon>
    </lineage>
</organism>
<evidence type="ECO:0000313" key="2">
    <source>
        <dbReference type="Proteomes" id="UP000054359"/>
    </source>
</evidence>
<dbReference type="SUPFAM" id="SSF50621">
    <property type="entry name" value="Alanine racemase C-terminal domain-like"/>
    <property type="match status" value="1"/>
</dbReference>
<sequence>MISKKALLPDMKIGEFIVWQNMGAYSYAVCSTFCAVPLPARKHVFKYDSRLKTDFIPNLEKVVDYLKDRTYPVKNGECDDGYI</sequence>
<protein>
    <recommendedName>
        <fullName evidence="3">Ornithine decarboxylase</fullName>
    </recommendedName>
</protein>
<dbReference type="Proteomes" id="UP000054359">
    <property type="component" value="Unassembled WGS sequence"/>
</dbReference>
<dbReference type="Gene3D" id="2.40.37.10">
    <property type="entry name" value="Lyase, Ornithine Decarboxylase, Chain A, domain 1"/>
    <property type="match status" value="1"/>
</dbReference>
<gene>
    <name evidence="1" type="ORF">X975_26135</name>
</gene>
<dbReference type="InterPro" id="IPR009006">
    <property type="entry name" value="Ala_racemase/Decarboxylase_C"/>
</dbReference>